<dbReference type="EMBL" id="JAVHNR010000005">
    <property type="protein sequence ID" value="KAK6342297.1"/>
    <property type="molecule type" value="Genomic_DNA"/>
</dbReference>
<evidence type="ECO:0000313" key="2">
    <source>
        <dbReference type="EMBL" id="KAK6342297.1"/>
    </source>
</evidence>
<evidence type="ECO:0000256" key="1">
    <source>
        <dbReference type="SAM" id="MobiDB-lite"/>
    </source>
</evidence>
<sequence>MASTEKTPKSKIASRSDFTNETSEALVPAPRRVIPADYPDRAKSVTADDLYNEIEDATDPNGGNGAWESGKIGAEIGKILYKLYQSYEDWADDQGQFVKQVLHDWGNVDWVQEAGLNIYVFHDVKSGLLFTNPWFASTDDPAWLGLLDKSYYIAIFESCWFGRRGSNGWQNWGWSWYGGDWYEARGTGSHENRVIVAFDGPKSAQEILYDYADGYTSENEMYLDVIRAGSAYNNGLPTVYTINYYGSNDWNRYTIYPAAVDYGESIAKKAVEGNTEQTE</sequence>
<feature type="region of interest" description="Disordered" evidence="1">
    <location>
        <begin position="1"/>
        <end position="31"/>
    </location>
</feature>
<proteinExistence type="predicted"/>
<keyword evidence="3" id="KW-1185">Reference proteome</keyword>
<dbReference type="Proteomes" id="UP001313282">
    <property type="component" value="Unassembled WGS sequence"/>
</dbReference>
<evidence type="ECO:0000313" key="3">
    <source>
        <dbReference type="Proteomes" id="UP001313282"/>
    </source>
</evidence>
<comment type="caution">
    <text evidence="2">The sequence shown here is derived from an EMBL/GenBank/DDBJ whole genome shotgun (WGS) entry which is preliminary data.</text>
</comment>
<gene>
    <name evidence="2" type="ORF">TWF718_007700</name>
</gene>
<reference evidence="2 3" key="1">
    <citation type="submission" date="2019-10" db="EMBL/GenBank/DDBJ databases">
        <authorList>
            <person name="Palmer J.M."/>
        </authorList>
    </citation>
    <scope>NUCLEOTIDE SEQUENCE [LARGE SCALE GENOMIC DNA]</scope>
    <source>
        <strain evidence="2 3">TWF718</strain>
    </source>
</reference>
<organism evidence="2 3">
    <name type="scientific">Orbilia javanica</name>
    <dbReference type="NCBI Taxonomy" id="47235"/>
    <lineage>
        <taxon>Eukaryota</taxon>
        <taxon>Fungi</taxon>
        <taxon>Dikarya</taxon>
        <taxon>Ascomycota</taxon>
        <taxon>Pezizomycotina</taxon>
        <taxon>Orbiliomycetes</taxon>
        <taxon>Orbiliales</taxon>
        <taxon>Orbiliaceae</taxon>
        <taxon>Orbilia</taxon>
    </lineage>
</organism>
<dbReference type="AlphaFoldDB" id="A0AAN8RBT1"/>
<name>A0AAN8RBT1_9PEZI</name>
<accession>A0AAN8RBT1</accession>
<protein>
    <submittedName>
        <fullName evidence="2">Uncharacterized protein</fullName>
    </submittedName>
</protein>